<name>A0A252BVM5_9PROT</name>
<dbReference type="Pfam" id="PF23893">
    <property type="entry name" value="Y4YQ_C"/>
    <property type="match status" value="1"/>
</dbReference>
<organism evidence="3 4">
    <name type="scientific">Acetobacter okinawensis</name>
    <dbReference type="NCBI Taxonomy" id="1076594"/>
    <lineage>
        <taxon>Bacteria</taxon>
        <taxon>Pseudomonadati</taxon>
        <taxon>Pseudomonadota</taxon>
        <taxon>Alphaproteobacteria</taxon>
        <taxon>Acetobacterales</taxon>
        <taxon>Acetobacteraceae</taxon>
        <taxon>Acetobacter</taxon>
    </lineage>
</organism>
<reference evidence="4" key="1">
    <citation type="submission" date="2014-06" db="EMBL/GenBank/DDBJ databases">
        <authorList>
            <person name="Winans N.J."/>
            <person name="Newell P.D."/>
            <person name="Douglas A.E."/>
        </authorList>
    </citation>
    <scope>NUCLEOTIDE SEQUENCE [LARGE SCALE GENOMIC DNA]</scope>
</reference>
<comment type="caution">
    <text evidence="3">The sequence shown here is derived from an EMBL/GenBank/DDBJ whole genome shotgun (WGS) entry which is preliminary data.</text>
</comment>
<proteinExistence type="predicted"/>
<gene>
    <name evidence="3" type="ORF">HK26_13520</name>
</gene>
<keyword evidence="1" id="KW-0472">Membrane</keyword>
<protein>
    <recommendedName>
        <fullName evidence="2">YscD/Y4YQ C-terminal domain-containing protein</fullName>
    </recommendedName>
</protein>
<feature type="transmembrane region" description="Helical" evidence="1">
    <location>
        <begin position="81"/>
        <end position="98"/>
    </location>
</feature>
<feature type="domain" description="YscD/Y4YQ C-terminal" evidence="2">
    <location>
        <begin position="202"/>
        <end position="252"/>
    </location>
</feature>
<evidence type="ECO:0000313" key="3">
    <source>
        <dbReference type="EMBL" id="OUJ12882.1"/>
    </source>
</evidence>
<dbReference type="InterPro" id="IPR057770">
    <property type="entry name" value="YscD/Y4YQ_C"/>
</dbReference>
<accession>A0A252BVM5</accession>
<evidence type="ECO:0000256" key="1">
    <source>
        <dbReference type="SAM" id="Phobius"/>
    </source>
</evidence>
<dbReference type="EMBL" id="JOPJ01000009">
    <property type="protein sequence ID" value="OUJ12882.1"/>
    <property type="molecule type" value="Genomic_DNA"/>
</dbReference>
<evidence type="ECO:0000259" key="2">
    <source>
        <dbReference type="Pfam" id="PF23893"/>
    </source>
</evidence>
<dbReference type="AlphaFoldDB" id="A0A252BVM5"/>
<sequence length="256" mass="28590">MSVGKSLENDIIIVDNALSDVHFKIQQKLLGVEISALHGPLTLANGKHITPPRRKIFYQNFMFAAGSTKFCVVFPQKKHALRLFLFIFLFLILSMACFKYMHAFTHAKAGLYPIAARTTQQTEPDNTLLILKSLQNKLVEQNFINITISDSPDGALVANGYAEPEQNKDWSTIKLWFDNTYGTKALLLDHVAFTHATVHSPIQISGVALGALPYVIDTSGQRLPPGSLVEGGWVIEKILVDRIILHRGMDFLTVRF</sequence>
<keyword evidence="1" id="KW-0812">Transmembrane</keyword>
<dbReference type="Proteomes" id="UP000194931">
    <property type="component" value="Unassembled WGS sequence"/>
</dbReference>
<keyword evidence="4" id="KW-1185">Reference proteome</keyword>
<keyword evidence="1" id="KW-1133">Transmembrane helix</keyword>
<evidence type="ECO:0000313" key="4">
    <source>
        <dbReference type="Proteomes" id="UP000194931"/>
    </source>
</evidence>